<reference evidence="2 3" key="1">
    <citation type="journal article" date="2013" name="PLoS ONE">
        <title>Predicting the Proteins of Angomonas deanei, Strigomonas culicis and Their Respective Endosymbionts Reveals New Aspects of the Trypanosomatidae Family.</title>
        <authorList>
            <person name="Motta M.C."/>
            <person name="Martins A.C."/>
            <person name="de Souza S.S."/>
            <person name="Catta-Preta C.M."/>
            <person name="Silva R."/>
            <person name="Klein C.C."/>
            <person name="de Almeida L.G."/>
            <person name="de Lima Cunha O."/>
            <person name="Ciapina L.P."/>
            <person name="Brocchi M."/>
            <person name="Colabardini A.C."/>
            <person name="de Araujo Lima B."/>
            <person name="Machado C.R."/>
            <person name="de Almeida Soares C.M."/>
            <person name="Probst C.M."/>
            <person name="de Menezes C.B."/>
            <person name="Thompson C.E."/>
            <person name="Bartholomeu D.C."/>
            <person name="Gradia D.F."/>
            <person name="Pavoni D.P."/>
            <person name="Grisard E.C."/>
            <person name="Fantinatti-Garboggini F."/>
            <person name="Marchini F.K."/>
            <person name="Rodrigues-Luiz G.F."/>
            <person name="Wagner G."/>
            <person name="Goldman G.H."/>
            <person name="Fietto J.L."/>
            <person name="Elias M.C."/>
            <person name="Goldman M.H."/>
            <person name="Sagot M.F."/>
            <person name="Pereira M."/>
            <person name="Stoco P.H."/>
            <person name="de Mendonca-Neto R.P."/>
            <person name="Teixeira S.M."/>
            <person name="Maciel T.E."/>
            <person name="de Oliveira Mendes T.A."/>
            <person name="Urmenyi T.P."/>
            <person name="de Souza W."/>
            <person name="Schenkman S."/>
            <person name="de Vasconcelos A.T."/>
        </authorList>
    </citation>
    <scope>NUCLEOTIDE SEQUENCE [LARGE SCALE GENOMIC DNA]</scope>
</reference>
<sequence>MPKSLYLLHRSANDSDQCALPPAAADRQTPSSRSGLFGPSTQALSTVSAQCGALDVQSEGCAMHPAAGRSPSLPSVAPLEQSGSGTWGAAVSTADVRPRMEQTAAEEGTPYDRLAAARAVNLAGPPSTGARRPSAVGPFSCFTSEYFCAGMQHGGSPTRAHTQDERGADSITEVHGVHCTVEANGVAALCAAALPNASEFRVVAADQL</sequence>
<feature type="compositionally biased region" description="Polar residues" evidence="1">
    <location>
        <begin position="28"/>
        <end position="40"/>
    </location>
</feature>
<proteinExistence type="predicted"/>
<name>S9TLF8_9TRYP</name>
<feature type="region of interest" description="Disordered" evidence="1">
    <location>
        <begin position="64"/>
        <end position="87"/>
    </location>
</feature>
<evidence type="ECO:0000313" key="3">
    <source>
        <dbReference type="Proteomes" id="UP000015354"/>
    </source>
</evidence>
<gene>
    <name evidence="2" type="ORF">STCU_10769</name>
</gene>
<protein>
    <submittedName>
        <fullName evidence="2">Uncharacterized protein</fullName>
    </submittedName>
</protein>
<dbReference type="Proteomes" id="UP000015354">
    <property type="component" value="Unassembled WGS sequence"/>
</dbReference>
<keyword evidence="3" id="KW-1185">Reference proteome</keyword>
<dbReference type="EMBL" id="ATMH01010624">
    <property type="protein sequence ID" value="EPY17188.1"/>
    <property type="molecule type" value="Genomic_DNA"/>
</dbReference>
<accession>S9TLF8</accession>
<comment type="caution">
    <text evidence="2">The sequence shown here is derived from an EMBL/GenBank/DDBJ whole genome shotgun (WGS) entry which is preliminary data.</text>
</comment>
<dbReference type="AlphaFoldDB" id="S9TLF8"/>
<evidence type="ECO:0000256" key="1">
    <source>
        <dbReference type="SAM" id="MobiDB-lite"/>
    </source>
</evidence>
<evidence type="ECO:0000313" key="2">
    <source>
        <dbReference type="EMBL" id="EPY17188.1"/>
    </source>
</evidence>
<organism evidence="2 3">
    <name type="scientific">Strigomonas culicis</name>
    <dbReference type="NCBI Taxonomy" id="28005"/>
    <lineage>
        <taxon>Eukaryota</taxon>
        <taxon>Discoba</taxon>
        <taxon>Euglenozoa</taxon>
        <taxon>Kinetoplastea</taxon>
        <taxon>Metakinetoplastina</taxon>
        <taxon>Trypanosomatida</taxon>
        <taxon>Trypanosomatidae</taxon>
        <taxon>Strigomonadinae</taxon>
        <taxon>Strigomonas</taxon>
    </lineage>
</organism>
<feature type="region of interest" description="Disordered" evidence="1">
    <location>
        <begin position="17"/>
        <end position="40"/>
    </location>
</feature>